<protein>
    <submittedName>
        <fullName evidence="1">YlzJ-like protein</fullName>
    </submittedName>
</protein>
<dbReference type="EMBL" id="FWXI01000006">
    <property type="protein sequence ID" value="SMC64807.1"/>
    <property type="molecule type" value="Genomic_DNA"/>
</dbReference>
<reference evidence="1 2" key="1">
    <citation type="submission" date="2017-04" db="EMBL/GenBank/DDBJ databases">
        <authorList>
            <person name="Afonso C.L."/>
            <person name="Miller P.J."/>
            <person name="Scott M.A."/>
            <person name="Spackman E."/>
            <person name="Goraichik I."/>
            <person name="Dimitrov K.M."/>
            <person name="Suarez D.L."/>
            <person name="Swayne D.E."/>
        </authorList>
    </citation>
    <scope>NUCLEOTIDE SEQUENCE [LARGE SCALE GENOMIC DNA]</scope>
    <source>
        <strain evidence="1 2">DSM 5090</strain>
    </source>
</reference>
<keyword evidence="2" id="KW-1185">Reference proteome</keyword>
<dbReference type="RefSeq" id="WP_084575365.1">
    <property type="nucleotide sequence ID" value="NZ_CP155572.1"/>
</dbReference>
<dbReference type="InterPro" id="IPR025619">
    <property type="entry name" value="YlzJ"/>
</dbReference>
<dbReference type="OrthoDB" id="1683573at2"/>
<dbReference type="Proteomes" id="UP000192738">
    <property type="component" value="Unassembled WGS sequence"/>
</dbReference>
<dbReference type="AlphaFoldDB" id="A0A1W2AVP4"/>
<proteinExistence type="predicted"/>
<dbReference type="STRING" id="112901.SAMN04488500_106158"/>
<organism evidence="1 2">
    <name type="scientific">Sporomusa malonica</name>
    <dbReference type="NCBI Taxonomy" id="112901"/>
    <lineage>
        <taxon>Bacteria</taxon>
        <taxon>Bacillati</taxon>
        <taxon>Bacillota</taxon>
        <taxon>Negativicutes</taxon>
        <taxon>Selenomonadales</taxon>
        <taxon>Sporomusaceae</taxon>
        <taxon>Sporomusa</taxon>
    </lineage>
</organism>
<dbReference type="Pfam" id="PF14035">
    <property type="entry name" value="YlzJ"/>
    <property type="match status" value="1"/>
</dbReference>
<evidence type="ECO:0000313" key="2">
    <source>
        <dbReference type="Proteomes" id="UP000192738"/>
    </source>
</evidence>
<name>A0A1W2AVP4_9FIRM</name>
<gene>
    <name evidence="1" type="ORF">SAMN04488500_106158</name>
</gene>
<evidence type="ECO:0000313" key="1">
    <source>
        <dbReference type="EMBL" id="SMC64807.1"/>
    </source>
</evidence>
<sequence>MILWTIVPEETIFASQNQPDINFKVIDYSGQKIVVEQISYSEFRITRLLTTNPLDYLDNKLQPGKIIRYMPNIETLS</sequence>
<accession>A0A1W2AVP4</accession>